<dbReference type="RefSeq" id="WP_184042346.1">
    <property type="nucleotide sequence ID" value="NZ_JACIGK010000002.1"/>
</dbReference>
<reference evidence="2 3" key="1">
    <citation type="submission" date="2020-08" db="EMBL/GenBank/DDBJ databases">
        <title>Genome sequencing of Purple Non-Sulfur Bacteria from various extreme environments.</title>
        <authorList>
            <person name="Mayer M."/>
        </authorList>
    </citation>
    <scope>NUCLEOTIDE SEQUENCE [LARGE SCALE GENOMIC DNA]</scope>
    <source>
        <strain evidence="2 3">JA131</strain>
    </source>
</reference>
<evidence type="ECO:0008006" key="4">
    <source>
        <dbReference type="Google" id="ProtNLM"/>
    </source>
</evidence>
<protein>
    <recommendedName>
        <fullName evidence="4">Lipoprotein</fullName>
    </recommendedName>
</protein>
<proteinExistence type="predicted"/>
<dbReference type="PROSITE" id="PS51257">
    <property type="entry name" value="PROKAR_LIPOPROTEIN"/>
    <property type="match status" value="1"/>
</dbReference>
<keyword evidence="3" id="KW-1185">Reference proteome</keyword>
<sequence>MSTRRAVALALAVALVGGLIGCGRKAPNLPVEGGSYPRIYPAPVDAAPPATRSVPAPETPDQRRQRTAQPGA</sequence>
<evidence type="ECO:0000256" key="1">
    <source>
        <dbReference type="SAM" id="MobiDB-lite"/>
    </source>
</evidence>
<feature type="region of interest" description="Disordered" evidence="1">
    <location>
        <begin position="40"/>
        <end position="72"/>
    </location>
</feature>
<gene>
    <name evidence="2" type="ORF">GGD89_000311</name>
</gene>
<dbReference type="Proteomes" id="UP000554286">
    <property type="component" value="Unassembled WGS sequence"/>
</dbReference>
<evidence type="ECO:0000313" key="2">
    <source>
        <dbReference type="EMBL" id="MBB4264704.1"/>
    </source>
</evidence>
<dbReference type="EMBL" id="JACIGK010000002">
    <property type="protein sequence ID" value="MBB4264704.1"/>
    <property type="molecule type" value="Genomic_DNA"/>
</dbReference>
<name>A0A7W6RB64_9PROT</name>
<accession>A0A7W6RB64</accession>
<comment type="caution">
    <text evidence="2">The sequence shown here is derived from an EMBL/GenBank/DDBJ whole genome shotgun (WGS) entry which is preliminary data.</text>
</comment>
<dbReference type="AlphaFoldDB" id="A0A7W6RB64"/>
<organism evidence="2 3">
    <name type="scientific">Roseospira visakhapatnamensis</name>
    <dbReference type="NCBI Taxonomy" id="390880"/>
    <lineage>
        <taxon>Bacteria</taxon>
        <taxon>Pseudomonadati</taxon>
        <taxon>Pseudomonadota</taxon>
        <taxon>Alphaproteobacteria</taxon>
        <taxon>Rhodospirillales</taxon>
        <taxon>Rhodospirillaceae</taxon>
        <taxon>Roseospira</taxon>
    </lineage>
</organism>
<evidence type="ECO:0000313" key="3">
    <source>
        <dbReference type="Proteomes" id="UP000554286"/>
    </source>
</evidence>